<feature type="transmembrane region" description="Helical" evidence="1">
    <location>
        <begin position="134"/>
        <end position="157"/>
    </location>
</feature>
<feature type="transmembrane region" description="Helical" evidence="1">
    <location>
        <begin position="7"/>
        <end position="28"/>
    </location>
</feature>
<organism evidence="2 3">
    <name type="scientific">Neobacillus massiliamazoniensis</name>
    <dbReference type="NCBI Taxonomy" id="1499688"/>
    <lineage>
        <taxon>Bacteria</taxon>
        <taxon>Bacillati</taxon>
        <taxon>Bacillota</taxon>
        <taxon>Bacilli</taxon>
        <taxon>Bacillales</taxon>
        <taxon>Bacillaceae</taxon>
        <taxon>Neobacillus</taxon>
    </lineage>
</organism>
<feature type="transmembrane region" description="Helical" evidence="1">
    <location>
        <begin position="211"/>
        <end position="235"/>
    </location>
</feature>
<feature type="transmembrane region" description="Helical" evidence="1">
    <location>
        <begin position="325"/>
        <end position="349"/>
    </location>
</feature>
<name>A0A0U1P3M6_9BACI</name>
<dbReference type="EMBL" id="CVRB01000005">
    <property type="protein sequence ID" value="CRK84791.1"/>
    <property type="molecule type" value="Genomic_DNA"/>
</dbReference>
<proteinExistence type="predicted"/>
<feature type="transmembrane region" description="Helical" evidence="1">
    <location>
        <begin position="302"/>
        <end position="319"/>
    </location>
</feature>
<keyword evidence="1" id="KW-0812">Transmembrane</keyword>
<sequence length="354" mass="41370">MLGQRYYVYLFYINALVNVTAFIPQILYKNRFNGSLFSLALSTLIGTFLIFLFQAQIKKFPGQNITQIMDRIFPKWFQKTFLFFNFTLQIFAGTLFLISNTQIVSHFLTPNSIIVFYTFLLLIVFSIMNQTNSILFMLEIIVLLATPFYLFIMLRFFTDHLVMIDFIKQSWTYLMHFPKMNSIASGLFVFTGFTNFFIYGEHILPIGKKQLLIALGIICFVLFSSYFVPIGYFGLNGVGKESYVWVTTVDSMHFDYFFLERMLTIFILVQIGITLMYIILSYHSSLQYLQLMAKNVGGRSKWVGIFVVVISALITQHFTDEFKLLILFNCFFISRIILDLFLMLILVFASKRQM</sequence>
<evidence type="ECO:0000313" key="3">
    <source>
        <dbReference type="Proteomes" id="UP000199087"/>
    </source>
</evidence>
<keyword evidence="3" id="KW-1185">Reference proteome</keyword>
<feature type="transmembrane region" description="Helical" evidence="1">
    <location>
        <begin position="104"/>
        <end position="127"/>
    </location>
</feature>
<evidence type="ECO:0000313" key="2">
    <source>
        <dbReference type="EMBL" id="CRK84791.1"/>
    </source>
</evidence>
<reference evidence="3" key="1">
    <citation type="submission" date="2015-05" db="EMBL/GenBank/DDBJ databases">
        <authorList>
            <person name="Urmite Genomes"/>
        </authorList>
    </citation>
    <scope>NUCLEOTIDE SEQUENCE [LARGE SCALE GENOMIC DNA]</scope>
    <source>
        <strain evidence="3">LF1</strain>
    </source>
</reference>
<protein>
    <submittedName>
        <fullName evidence="2">Spore germination protein</fullName>
    </submittedName>
</protein>
<feature type="transmembrane region" description="Helical" evidence="1">
    <location>
        <begin position="262"/>
        <end position="282"/>
    </location>
</feature>
<gene>
    <name evidence="2" type="primary">gerSB_2</name>
    <name evidence="2" type="ORF">BN000_04841</name>
</gene>
<dbReference type="Proteomes" id="UP000199087">
    <property type="component" value="Unassembled WGS sequence"/>
</dbReference>
<feature type="transmembrane region" description="Helical" evidence="1">
    <location>
        <begin position="34"/>
        <end position="55"/>
    </location>
</feature>
<evidence type="ECO:0000256" key="1">
    <source>
        <dbReference type="SAM" id="Phobius"/>
    </source>
</evidence>
<feature type="transmembrane region" description="Helical" evidence="1">
    <location>
        <begin position="76"/>
        <end position="98"/>
    </location>
</feature>
<dbReference type="AlphaFoldDB" id="A0A0U1P3M6"/>
<accession>A0A0U1P3M6</accession>
<dbReference type="STRING" id="1499688.BN000_04841"/>
<feature type="transmembrane region" description="Helical" evidence="1">
    <location>
        <begin position="177"/>
        <end position="199"/>
    </location>
</feature>
<keyword evidence="1" id="KW-1133">Transmembrane helix</keyword>
<keyword evidence="1" id="KW-0472">Membrane</keyword>